<comment type="similarity">
    <text evidence="1">Belongs to the REF/SRPP family.</text>
</comment>
<comment type="caution">
    <text evidence="4">The sequence shown here is derived from an EMBL/GenBank/DDBJ whole genome shotgun (WGS) entry which is preliminary data.</text>
</comment>
<organism evidence="4 5">
    <name type="scientific">Arachis hypogaea</name>
    <name type="common">Peanut</name>
    <dbReference type="NCBI Taxonomy" id="3818"/>
    <lineage>
        <taxon>Eukaryota</taxon>
        <taxon>Viridiplantae</taxon>
        <taxon>Streptophyta</taxon>
        <taxon>Embryophyta</taxon>
        <taxon>Tracheophyta</taxon>
        <taxon>Spermatophyta</taxon>
        <taxon>Magnoliopsida</taxon>
        <taxon>eudicotyledons</taxon>
        <taxon>Gunneridae</taxon>
        <taxon>Pentapetalae</taxon>
        <taxon>rosids</taxon>
        <taxon>fabids</taxon>
        <taxon>Fabales</taxon>
        <taxon>Fabaceae</taxon>
        <taxon>Papilionoideae</taxon>
        <taxon>50 kb inversion clade</taxon>
        <taxon>dalbergioids sensu lato</taxon>
        <taxon>Dalbergieae</taxon>
        <taxon>Pterocarpus clade</taxon>
        <taxon>Arachis</taxon>
    </lineage>
</organism>
<keyword evidence="5" id="KW-1185">Reference proteome</keyword>
<gene>
    <name evidence="4" type="ORF">Ahy_A10g051074</name>
</gene>
<proteinExistence type="inferred from homology"/>
<dbReference type="PANTHER" id="PTHR47872">
    <property type="entry name" value="NUCLEAR RNA EXPORT FACTOR SDE5-RELATED"/>
    <property type="match status" value="1"/>
</dbReference>
<feature type="region of interest" description="Disordered" evidence="2">
    <location>
        <begin position="218"/>
        <end position="263"/>
    </location>
</feature>
<feature type="compositionally biased region" description="Polar residues" evidence="2">
    <location>
        <begin position="75"/>
        <end position="86"/>
    </location>
</feature>
<feature type="compositionally biased region" description="Low complexity" evidence="2">
    <location>
        <begin position="228"/>
        <end position="241"/>
    </location>
</feature>
<dbReference type="Pfam" id="PF24767">
    <property type="entry name" value="UBA_At5g58720"/>
    <property type="match status" value="1"/>
</dbReference>
<feature type="region of interest" description="Disordered" evidence="2">
    <location>
        <begin position="56"/>
        <end position="98"/>
    </location>
</feature>
<dbReference type="AlphaFoldDB" id="A0A445BBF6"/>
<dbReference type="Proteomes" id="UP000289738">
    <property type="component" value="Chromosome A10"/>
</dbReference>
<dbReference type="Pfam" id="PF05755">
    <property type="entry name" value="REF"/>
    <property type="match status" value="1"/>
</dbReference>
<name>A0A445BBF6_ARAHY</name>
<evidence type="ECO:0000313" key="4">
    <source>
        <dbReference type="EMBL" id="RYR36008.1"/>
    </source>
</evidence>
<dbReference type="PANTHER" id="PTHR47872:SF3">
    <property type="entry name" value="NUCLEAR RNA EXPORT FACTOR SDE5 ISOFORM X1"/>
    <property type="match status" value="1"/>
</dbReference>
<feature type="domain" description="At5g58720/SDE5-like UBA-like" evidence="3">
    <location>
        <begin position="12"/>
        <end position="53"/>
    </location>
</feature>
<dbReference type="InterPro" id="IPR056254">
    <property type="entry name" value="At5g58720/SDE5-like_UBA-like"/>
</dbReference>
<feature type="compositionally biased region" description="Basic and acidic residues" evidence="2">
    <location>
        <begin position="254"/>
        <end position="263"/>
    </location>
</feature>
<evidence type="ECO:0000313" key="5">
    <source>
        <dbReference type="Proteomes" id="UP000289738"/>
    </source>
</evidence>
<accession>A0A445BBF6</accession>
<dbReference type="InterPro" id="IPR008802">
    <property type="entry name" value="REF"/>
</dbReference>
<dbReference type="EMBL" id="SDMP01000010">
    <property type="protein sequence ID" value="RYR36008.1"/>
    <property type="molecule type" value="Genomic_DNA"/>
</dbReference>
<sequence>MEVPAQNIVTCDEEKALKCLLDAFGSVFSLEEIASAYCKASRNADLAGEMLYEMKGTSSSSSSHSSNADARVEETSGTSDGYSVENSSHERKNLRAKARSVSVGTVSGTIGRDYVRPVPSANGSHGATKPVKMDVKEMPLTGICREKAKPNVSKHNQLQQDMEDFLFKMLGNGFQLDRDMIRGVLESCGYDMQKSMYRLLDPSDVTFNRTAVVGDSASRFTDVKPKSELSSSESKSHNLNHLRSDRTVASNKGVESHQKQKHKDELQKEILSALFKGYQRCEEAPKKTVKDLNNSSRYKHVVFEPPEDTMEEYKIDMDFSLRDATNGTYPDVEDEDYQCVRRAVKEYRATMNEYYKAAVDAFANGDKFKAEKLIDQFVYRNTLLEFVALPLLFQWCMLWTSEAQEMLLDLHDHGSREAIRLLKCHLSSLAGIPSFEYLKVIIDASNQENTKGSRRRAVENEKAVVEAQQQELKYLEFVQFATIQAVMRAAILYSYAKERSGPLKSGVETVEEAVKTVVAPVYDKFHLVPTEFLHYVDRKVEESVAEIDRHVPTNVKVASNQACSVVSSVRRTGVVDAASGFAKSVYDKYEPKAEQCAVSAWRKLKQLPLFPIVAGAVLPKAAYYTAKYNEAVTVSAKKGYKVSAYLPLVPTEKIVRVFGESN</sequence>
<evidence type="ECO:0000256" key="2">
    <source>
        <dbReference type="SAM" id="MobiDB-lite"/>
    </source>
</evidence>
<reference evidence="4 5" key="1">
    <citation type="submission" date="2019-01" db="EMBL/GenBank/DDBJ databases">
        <title>Sequencing of cultivated peanut Arachis hypogaea provides insights into genome evolution and oil improvement.</title>
        <authorList>
            <person name="Chen X."/>
        </authorList>
    </citation>
    <scope>NUCLEOTIDE SEQUENCE [LARGE SCALE GENOMIC DNA]</scope>
    <source>
        <strain evidence="5">cv. Fuhuasheng</strain>
        <tissue evidence="4">Leaves</tissue>
    </source>
</reference>
<evidence type="ECO:0000256" key="1">
    <source>
        <dbReference type="ARBA" id="ARBA00009737"/>
    </source>
</evidence>
<evidence type="ECO:0000259" key="3">
    <source>
        <dbReference type="Pfam" id="PF24767"/>
    </source>
</evidence>
<dbReference type="STRING" id="3818.A0A445BBF6"/>
<protein>
    <recommendedName>
        <fullName evidence="3">At5g58720/SDE5-like UBA-like domain-containing protein</fullName>
    </recommendedName>
</protein>